<gene>
    <name evidence="2" type="ORF">GRI75_01965</name>
</gene>
<sequence>MRLRYSAGMPLRQTCPEPGRAAIPRLWLLSDARNDAGLEDALRRLPSGSGFVFRHYHLTLDTRRERFDALAELCRAQGHLLILSGDAATAQAWGADGIYSAPGALEKREGLLRLATAHDAHEIDLANQAGADAVFLSPVFPTRSHPDSRCLGKDEFLLLAARAQCPVIALGGMTAERAAELGWDRWGAIDGLTSSRT</sequence>
<dbReference type="InterPro" id="IPR013785">
    <property type="entry name" value="Aldolase_TIM"/>
</dbReference>
<organism evidence="2 3">
    <name type="scientific">Croceibacterium soli</name>
    <dbReference type="NCBI Taxonomy" id="1739690"/>
    <lineage>
        <taxon>Bacteria</taxon>
        <taxon>Pseudomonadati</taxon>
        <taxon>Pseudomonadota</taxon>
        <taxon>Alphaproteobacteria</taxon>
        <taxon>Sphingomonadales</taxon>
        <taxon>Erythrobacteraceae</taxon>
        <taxon>Croceibacterium</taxon>
    </lineage>
</organism>
<feature type="domain" description="Thiamine phosphate synthase/TenI" evidence="1">
    <location>
        <begin position="49"/>
        <end position="181"/>
    </location>
</feature>
<protein>
    <submittedName>
        <fullName evidence="2">Thiamine phosphate synthase</fullName>
    </submittedName>
</protein>
<comment type="caution">
    <text evidence="2">The sequence shown here is derived from an EMBL/GenBank/DDBJ whole genome shotgun (WGS) entry which is preliminary data.</text>
</comment>
<dbReference type="SUPFAM" id="SSF51391">
    <property type="entry name" value="Thiamin phosphate synthase"/>
    <property type="match status" value="1"/>
</dbReference>
<dbReference type="InterPro" id="IPR036206">
    <property type="entry name" value="ThiamineP_synth_sf"/>
</dbReference>
<dbReference type="OrthoDB" id="8446047at2"/>
<keyword evidence="3" id="KW-1185">Reference proteome</keyword>
<evidence type="ECO:0000313" key="2">
    <source>
        <dbReference type="EMBL" id="MXP40411.1"/>
    </source>
</evidence>
<dbReference type="Proteomes" id="UP000469159">
    <property type="component" value="Unassembled WGS sequence"/>
</dbReference>
<evidence type="ECO:0000259" key="1">
    <source>
        <dbReference type="Pfam" id="PF02581"/>
    </source>
</evidence>
<dbReference type="Gene3D" id="3.20.20.70">
    <property type="entry name" value="Aldolase class I"/>
    <property type="match status" value="1"/>
</dbReference>
<dbReference type="AlphaFoldDB" id="A0A6I4UN94"/>
<dbReference type="CDD" id="cd00564">
    <property type="entry name" value="TMP_TenI"/>
    <property type="match status" value="1"/>
</dbReference>
<name>A0A6I4UN94_9SPHN</name>
<reference evidence="2 3" key="1">
    <citation type="submission" date="2019-12" db="EMBL/GenBank/DDBJ databases">
        <title>Genomic-based taxomic classification of the family Erythrobacteraceae.</title>
        <authorList>
            <person name="Xu L."/>
        </authorList>
    </citation>
    <scope>NUCLEOTIDE SEQUENCE [LARGE SCALE GENOMIC DNA]</scope>
    <source>
        <strain evidence="2 3">MCCC 1K02066</strain>
    </source>
</reference>
<dbReference type="Pfam" id="PF02581">
    <property type="entry name" value="TMP-TENI"/>
    <property type="match status" value="1"/>
</dbReference>
<accession>A0A6I4UN94</accession>
<dbReference type="EMBL" id="WTYK01000001">
    <property type="protein sequence ID" value="MXP40411.1"/>
    <property type="molecule type" value="Genomic_DNA"/>
</dbReference>
<proteinExistence type="predicted"/>
<dbReference type="InterPro" id="IPR022998">
    <property type="entry name" value="ThiamineP_synth_TenI"/>
</dbReference>
<evidence type="ECO:0000313" key="3">
    <source>
        <dbReference type="Proteomes" id="UP000469159"/>
    </source>
</evidence>
<dbReference type="GO" id="GO:0009228">
    <property type="term" value="P:thiamine biosynthetic process"/>
    <property type="evidence" value="ECO:0007669"/>
    <property type="project" value="UniProtKB-KW"/>
</dbReference>